<comment type="caution">
    <text evidence="1">The sequence shown here is derived from an EMBL/GenBank/DDBJ whole genome shotgun (WGS) entry which is preliminary data.</text>
</comment>
<name>A0A5J9SVE7_9POAL</name>
<accession>A0A5J9SVE7</accession>
<dbReference type="Gramene" id="TVU02929">
    <property type="protein sequence ID" value="TVU02929"/>
    <property type="gene ID" value="EJB05_51557"/>
</dbReference>
<keyword evidence="2" id="KW-1185">Reference proteome</keyword>
<dbReference type="Proteomes" id="UP000324897">
    <property type="component" value="Unassembled WGS sequence"/>
</dbReference>
<organism evidence="1 2">
    <name type="scientific">Eragrostis curvula</name>
    <name type="common">weeping love grass</name>
    <dbReference type="NCBI Taxonomy" id="38414"/>
    <lineage>
        <taxon>Eukaryota</taxon>
        <taxon>Viridiplantae</taxon>
        <taxon>Streptophyta</taxon>
        <taxon>Embryophyta</taxon>
        <taxon>Tracheophyta</taxon>
        <taxon>Spermatophyta</taxon>
        <taxon>Magnoliopsida</taxon>
        <taxon>Liliopsida</taxon>
        <taxon>Poales</taxon>
        <taxon>Poaceae</taxon>
        <taxon>PACMAD clade</taxon>
        <taxon>Chloridoideae</taxon>
        <taxon>Eragrostideae</taxon>
        <taxon>Eragrostidinae</taxon>
        <taxon>Eragrostis</taxon>
    </lineage>
</organism>
<evidence type="ECO:0000313" key="1">
    <source>
        <dbReference type="EMBL" id="TVU02929.1"/>
    </source>
</evidence>
<dbReference type="EMBL" id="RWGY01000256">
    <property type="protein sequence ID" value="TVU02929.1"/>
    <property type="molecule type" value="Genomic_DNA"/>
</dbReference>
<protein>
    <submittedName>
        <fullName evidence="1">Uncharacterized protein</fullName>
    </submittedName>
</protein>
<reference evidence="1 2" key="1">
    <citation type="journal article" date="2019" name="Sci. Rep.">
        <title>A high-quality genome of Eragrostis curvula grass provides insights into Poaceae evolution and supports new strategies to enhance forage quality.</title>
        <authorList>
            <person name="Carballo J."/>
            <person name="Santos B.A.C.M."/>
            <person name="Zappacosta D."/>
            <person name="Garbus I."/>
            <person name="Selva J.P."/>
            <person name="Gallo C.A."/>
            <person name="Diaz A."/>
            <person name="Albertini E."/>
            <person name="Caccamo M."/>
            <person name="Echenique V."/>
        </authorList>
    </citation>
    <scope>NUCLEOTIDE SEQUENCE [LARGE SCALE GENOMIC DNA]</scope>
    <source>
        <strain evidence="2">cv. Victoria</strain>
        <tissue evidence="1">Leaf</tissue>
    </source>
</reference>
<feature type="non-terminal residue" evidence="1">
    <location>
        <position position="1"/>
    </location>
</feature>
<dbReference type="AlphaFoldDB" id="A0A5J9SVE7"/>
<proteinExistence type="predicted"/>
<sequence>MAVKVAVLQLEFGAKDALSFSICENLSPTSRCRLLDMHIGEKIGKAKNWIAGLVRYLFTIPGNSSWLTGACAGHRGSDEVLSSLVRHWCRGQSSSCNRSVAELLLVWTD</sequence>
<evidence type="ECO:0000313" key="2">
    <source>
        <dbReference type="Proteomes" id="UP000324897"/>
    </source>
</evidence>
<gene>
    <name evidence="1" type="ORF">EJB05_51557</name>
</gene>